<name>A0A1V0A0R7_9ACTN</name>
<gene>
    <name evidence="9" type="ORF">BKM31_21915</name>
</gene>
<dbReference type="PROSITE" id="PS51257">
    <property type="entry name" value="PROKAR_LIPOPROTEIN"/>
    <property type="match status" value="1"/>
</dbReference>
<keyword evidence="6" id="KW-0564">Palmitate</keyword>
<dbReference type="SUPFAM" id="SSF53850">
    <property type="entry name" value="Periplasmic binding protein-like II"/>
    <property type="match status" value="1"/>
</dbReference>
<protein>
    <submittedName>
        <fullName evidence="9">ABC transporter</fullName>
    </submittedName>
</protein>
<dbReference type="KEGG" id="noa:BKM31_21915"/>
<keyword evidence="5" id="KW-0472">Membrane</keyword>
<dbReference type="Proteomes" id="UP000190797">
    <property type="component" value="Chromosome"/>
</dbReference>
<keyword evidence="2" id="KW-0813">Transport</keyword>
<dbReference type="InterPro" id="IPR050490">
    <property type="entry name" value="Bact_solute-bd_prot1"/>
</dbReference>
<dbReference type="EMBL" id="CP017717">
    <property type="protein sequence ID" value="AQZ63762.1"/>
    <property type="molecule type" value="Genomic_DNA"/>
</dbReference>
<dbReference type="Gene3D" id="3.40.190.10">
    <property type="entry name" value="Periplasmic binding protein-like II"/>
    <property type="match status" value="1"/>
</dbReference>
<evidence type="ECO:0000313" key="10">
    <source>
        <dbReference type="Proteomes" id="UP000190797"/>
    </source>
</evidence>
<dbReference type="InterPro" id="IPR006059">
    <property type="entry name" value="SBP"/>
</dbReference>
<evidence type="ECO:0000313" key="9">
    <source>
        <dbReference type="EMBL" id="AQZ63762.1"/>
    </source>
</evidence>
<dbReference type="PANTHER" id="PTHR43649">
    <property type="entry name" value="ARABINOSE-BINDING PROTEIN-RELATED"/>
    <property type="match status" value="1"/>
</dbReference>
<keyword evidence="7" id="KW-0449">Lipoprotein</keyword>
<dbReference type="AlphaFoldDB" id="A0A1V0A0R7"/>
<evidence type="ECO:0000256" key="8">
    <source>
        <dbReference type="SAM" id="SignalP"/>
    </source>
</evidence>
<feature type="chain" id="PRO_5012753089" evidence="8">
    <location>
        <begin position="27"/>
        <end position="425"/>
    </location>
</feature>
<evidence type="ECO:0000256" key="4">
    <source>
        <dbReference type="ARBA" id="ARBA00022729"/>
    </source>
</evidence>
<dbReference type="STRING" id="1909395.BKM31_21915"/>
<proteinExistence type="inferred from homology"/>
<comment type="similarity">
    <text evidence="1">Belongs to the bacterial solute-binding protein 1 family.</text>
</comment>
<evidence type="ECO:0000256" key="1">
    <source>
        <dbReference type="ARBA" id="ARBA00008520"/>
    </source>
</evidence>
<dbReference type="InterPro" id="IPR006061">
    <property type="entry name" value="SBP_1_CS"/>
</dbReference>
<accession>A0A1V0A0R7</accession>
<organism evidence="9 10">
    <name type="scientific">[Actinomadura] parvosata subsp. kistnae</name>
    <dbReference type="NCBI Taxonomy" id="1909395"/>
    <lineage>
        <taxon>Bacteria</taxon>
        <taxon>Bacillati</taxon>
        <taxon>Actinomycetota</taxon>
        <taxon>Actinomycetes</taxon>
        <taxon>Streptosporangiales</taxon>
        <taxon>Streptosporangiaceae</taxon>
        <taxon>Nonomuraea</taxon>
    </lineage>
</organism>
<dbReference type="PROSITE" id="PS01037">
    <property type="entry name" value="SBP_BACTERIAL_1"/>
    <property type="match status" value="1"/>
</dbReference>
<feature type="signal peptide" evidence="8">
    <location>
        <begin position="1"/>
        <end position="26"/>
    </location>
</feature>
<dbReference type="PANTHER" id="PTHR43649:SF33">
    <property type="entry name" value="POLYGALACTURONAN_RHAMNOGALACTURONAN-BINDING PROTEIN YTCQ"/>
    <property type="match status" value="1"/>
</dbReference>
<sequence>MSRHVKIVGAVAVAALLATACSQGSATRGTTADAGGKVTLRYFTFSAAPDHVKDLAAIEQAFEKENPDVDVVVETAPFDQYFTKLQTSIAGGTAPDTFELNYENFVTYASAGSLLDLGTVAGDGAGGMDTSAYAPESLNAFKRDGKQYALPASFSTVVLFYNKDLFDKAGVPVPTAGWTWQDEQAAAEKLTDRKKGVYGDFQPVQFFEFYKTLKQAGGAFLTPDGKKSAFDSPQGVKAATWLVSKVGKTMPTEAEIGGTADYDTNLFKSGKLAMWHNGIWQFAGLKDVPFQWDVVVEPGDVSKASAVFHNAVAASSTTKHGKQAWAWARFLSASPVAATTRIQSSWELPPISDQQVLAGYLKDPKPANRQAVFDSLKSIALPPVIKRQQEMQDAVTKELSEAAAGRKSVQDALKAAATEVDALLG</sequence>
<keyword evidence="3" id="KW-1003">Cell membrane</keyword>
<keyword evidence="4 8" id="KW-0732">Signal</keyword>
<evidence type="ECO:0000256" key="5">
    <source>
        <dbReference type="ARBA" id="ARBA00023136"/>
    </source>
</evidence>
<reference evidence="10" key="1">
    <citation type="journal article" date="2017" name="Med. Chem. Commun.">
        <title>Nonomuraea sp. ATCC 55076 harbours the largest actinomycete chromosome to date and the kistamicin biosynthetic gene cluster.</title>
        <authorList>
            <person name="Nazari B."/>
            <person name="Forneris C.C."/>
            <person name="Gibson M.I."/>
            <person name="Moon K."/>
            <person name="Schramma K.R."/>
            <person name="Seyedsayamdost M.R."/>
        </authorList>
    </citation>
    <scope>NUCLEOTIDE SEQUENCE [LARGE SCALE GENOMIC DNA]</scope>
    <source>
        <strain evidence="10">ATCC 55076</strain>
    </source>
</reference>
<evidence type="ECO:0000256" key="7">
    <source>
        <dbReference type="ARBA" id="ARBA00023288"/>
    </source>
</evidence>
<evidence type="ECO:0000256" key="6">
    <source>
        <dbReference type="ARBA" id="ARBA00023139"/>
    </source>
</evidence>
<dbReference type="RefSeq" id="WP_080039953.1">
    <property type="nucleotide sequence ID" value="NZ_CP017717.1"/>
</dbReference>
<evidence type="ECO:0000256" key="2">
    <source>
        <dbReference type="ARBA" id="ARBA00022448"/>
    </source>
</evidence>
<dbReference type="OrthoDB" id="2644341at2"/>
<dbReference type="CDD" id="cd13585">
    <property type="entry name" value="PBP2_TMBP_like"/>
    <property type="match status" value="1"/>
</dbReference>
<dbReference type="GO" id="GO:0055085">
    <property type="term" value="P:transmembrane transport"/>
    <property type="evidence" value="ECO:0007669"/>
    <property type="project" value="InterPro"/>
</dbReference>
<evidence type="ECO:0000256" key="3">
    <source>
        <dbReference type="ARBA" id="ARBA00022475"/>
    </source>
</evidence>
<dbReference type="Pfam" id="PF01547">
    <property type="entry name" value="SBP_bac_1"/>
    <property type="match status" value="1"/>
</dbReference>
<keyword evidence="10" id="KW-1185">Reference proteome</keyword>